<evidence type="ECO:0000313" key="3">
    <source>
        <dbReference type="Proteomes" id="UP001515100"/>
    </source>
</evidence>
<dbReference type="Pfam" id="PF00078">
    <property type="entry name" value="RVT_1"/>
    <property type="match status" value="1"/>
</dbReference>
<organism evidence="2 3">
    <name type="scientific">Aeromicrobium fastidiosum</name>
    <dbReference type="NCBI Taxonomy" id="52699"/>
    <lineage>
        <taxon>Bacteria</taxon>
        <taxon>Bacillati</taxon>
        <taxon>Actinomycetota</taxon>
        <taxon>Actinomycetes</taxon>
        <taxon>Propionibacteriales</taxon>
        <taxon>Nocardioidaceae</taxon>
        <taxon>Aeromicrobium</taxon>
    </lineage>
</organism>
<dbReference type="GO" id="GO:0003964">
    <property type="term" value="F:RNA-directed DNA polymerase activity"/>
    <property type="evidence" value="ECO:0007669"/>
    <property type="project" value="UniProtKB-KW"/>
</dbReference>
<dbReference type="RefSeq" id="WP_129180028.1">
    <property type="nucleotide sequence ID" value="NZ_JAGIOG010000001.1"/>
</dbReference>
<evidence type="ECO:0000259" key="1">
    <source>
        <dbReference type="PROSITE" id="PS50878"/>
    </source>
</evidence>
<keyword evidence="2" id="KW-0548">Nucleotidyltransferase</keyword>
<reference evidence="2" key="1">
    <citation type="submission" date="2019-09" db="EMBL/GenBank/DDBJ databases">
        <authorList>
            <person name="Li J."/>
        </authorList>
    </citation>
    <scope>NUCLEOTIDE SEQUENCE [LARGE SCALE GENOMIC DNA]</scope>
    <source>
        <strain evidence="2">NRBC 14897</strain>
    </source>
</reference>
<feature type="domain" description="Reverse transcriptase" evidence="1">
    <location>
        <begin position="1"/>
        <end position="316"/>
    </location>
</feature>
<protein>
    <submittedName>
        <fullName evidence="2">RNA-directed DNA polymerase</fullName>
    </submittedName>
</protein>
<name>A0A641APH7_9ACTN</name>
<keyword evidence="3" id="KW-1185">Reference proteome</keyword>
<dbReference type="AlphaFoldDB" id="A0A641APH7"/>
<dbReference type="CDD" id="cd01646">
    <property type="entry name" value="RT_Bac_retron_I"/>
    <property type="match status" value="1"/>
</dbReference>
<evidence type="ECO:0000313" key="2">
    <source>
        <dbReference type="EMBL" id="KAA1379990.1"/>
    </source>
</evidence>
<dbReference type="PROSITE" id="PS50878">
    <property type="entry name" value="RT_POL"/>
    <property type="match status" value="1"/>
</dbReference>
<comment type="caution">
    <text evidence="2">The sequence shown here is derived from an EMBL/GenBank/DDBJ whole genome shotgun (WGS) entry which is preliminary data.</text>
</comment>
<keyword evidence="2" id="KW-0695">RNA-directed DNA polymerase</keyword>
<dbReference type="EMBL" id="SDPP02000001">
    <property type="protein sequence ID" value="KAA1379990.1"/>
    <property type="molecule type" value="Genomic_DNA"/>
</dbReference>
<gene>
    <name evidence="2" type="ORF">ESP62_001935</name>
</gene>
<dbReference type="OrthoDB" id="1550386at2"/>
<accession>A0A641APH7</accession>
<proteinExistence type="predicted"/>
<dbReference type="Proteomes" id="UP001515100">
    <property type="component" value="Unassembled WGS sequence"/>
</dbReference>
<keyword evidence="2" id="KW-0808">Transferase</keyword>
<sequence length="456" mass="50991">MADQSYSAANFRRIWDLRTRRGEDLSTFYPAVQDASNQIRVLVAERREDLATRTLGSTDYEDCAASHDVDIKTARRKRDELLVAHLSGTSLLVNQQIDADSLSLKTVPGPVVRGKPTYTLPPDDPITYFLSRQSERNVRLALSVEAPSRSITAEQLFRTIDNQVPLMVLRTDLASFYESIPHDRLRAMLRSSDSLSRTTCRVVDSMLAESENRTGKPIGLPRGLALSAALAEAYAKQLDLLISKSQSVYLYVRYVDDIVLVLGVADQDPKVNNRLKAVSDIVHSLGLSLNPAKTFATSRPKASEPAIGFDFLGYRLTLSHTGCTADLTRSRADRYLQRLQLTFDQYRNEGGTSRSAVQLLQRLRFLTGNTRLANNKRQGLVGIYFSNSLLPGRTQILEELDAALDAHVASVAMPPAVLMAAKEMSFCDGFEKTIYHRFSSKQLRQIVRIWKFDDKA</sequence>
<dbReference type="NCBIfam" id="NF041747">
    <property type="entry name" value="Drt3a"/>
    <property type="match status" value="1"/>
</dbReference>
<dbReference type="InterPro" id="IPR000477">
    <property type="entry name" value="RT_dom"/>
</dbReference>